<protein>
    <recommendedName>
        <fullName evidence="3">DUF3224 domain-containing protein</fullName>
    </recommendedName>
</protein>
<dbReference type="RefSeq" id="WP_179757093.1">
    <property type="nucleotide sequence ID" value="NZ_JACCBU010000001.1"/>
</dbReference>
<name>A0A7Y9ID74_9ACTN</name>
<dbReference type="Gene3D" id="2.40.350.10">
    <property type="entry name" value="SO1590-like"/>
    <property type="match status" value="1"/>
</dbReference>
<organism evidence="1 2">
    <name type="scientific">Microlunatus parietis</name>
    <dbReference type="NCBI Taxonomy" id="682979"/>
    <lineage>
        <taxon>Bacteria</taxon>
        <taxon>Bacillati</taxon>
        <taxon>Actinomycetota</taxon>
        <taxon>Actinomycetes</taxon>
        <taxon>Propionibacteriales</taxon>
        <taxon>Propionibacteriaceae</taxon>
        <taxon>Microlunatus</taxon>
    </lineage>
</organism>
<sequence>MQAQGIFTVSDWTPTDHTPPITTAASVGHATMIKTFTGDIEGRASTQFTGALNPETGAGSYVALESFDGTIGGRTGTINFLHTASTHGTDRYDEKLAVVPDSGTGELAGLIGSGSIVIDPDGTHHLILELSPAAVPEG</sequence>
<dbReference type="InterPro" id="IPR023159">
    <property type="entry name" value="SO1590-like_sf"/>
</dbReference>
<evidence type="ECO:0008006" key="3">
    <source>
        <dbReference type="Google" id="ProtNLM"/>
    </source>
</evidence>
<accession>A0A7Y9ID74</accession>
<proteinExistence type="predicted"/>
<comment type="caution">
    <text evidence="1">The sequence shown here is derived from an EMBL/GenBank/DDBJ whole genome shotgun (WGS) entry which is preliminary data.</text>
</comment>
<evidence type="ECO:0000313" key="1">
    <source>
        <dbReference type="EMBL" id="NYE74634.1"/>
    </source>
</evidence>
<dbReference type="AlphaFoldDB" id="A0A7Y9ID74"/>
<keyword evidence="2" id="KW-1185">Reference proteome</keyword>
<evidence type="ECO:0000313" key="2">
    <source>
        <dbReference type="Proteomes" id="UP000569914"/>
    </source>
</evidence>
<dbReference type="Pfam" id="PF11528">
    <property type="entry name" value="DUF3224"/>
    <property type="match status" value="1"/>
</dbReference>
<dbReference type="Proteomes" id="UP000569914">
    <property type="component" value="Unassembled WGS sequence"/>
</dbReference>
<gene>
    <name evidence="1" type="ORF">BKA15_005963</name>
</gene>
<dbReference type="EMBL" id="JACCBU010000001">
    <property type="protein sequence ID" value="NYE74634.1"/>
    <property type="molecule type" value="Genomic_DNA"/>
</dbReference>
<dbReference type="SUPFAM" id="SSF159238">
    <property type="entry name" value="SO1590-like"/>
    <property type="match status" value="1"/>
</dbReference>
<reference evidence="1 2" key="1">
    <citation type="submission" date="2020-07" db="EMBL/GenBank/DDBJ databases">
        <title>Sequencing the genomes of 1000 actinobacteria strains.</title>
        <authorList>
            <person name="Klenk H.-P."/>
        </authorList>
    </citation>
    <scope>NUCLEOTIDE SEQUENCE [LARGE SCALE GENOMIC DNA]</scope>
    <source>
        <strain evidence="1 2">DSM 22083</strain>
    </source>
</reference>
<dbReference type="InterPro" id="IPR021607">
    <property type="entry name" value="DUF3224"/>
</dbReference>